<keyword evidence="4" id="KW-1185">Reference proteome</keyword>
<dbReference type="Proteomes" id="UP001358614">
    <property type="component" value="Chromosome 1"/>
</dbReference>
<evidence type="ECO:0000256" key="1">
    <source>
        <dbReference type="SAM" id="Coils"/>
    </source>
</evidence>
<accession>A0AAX4KH11</accession>
<reference evidence="3 4" key="1">
    <citation type="submission" date="2024-01" db="EMBL/GenBank/DDBJ databases">
        <title>Comparative genomics of Cryptococcus and Kwoniella reveals pathogenesis evolution and contrasting modes of karyotype evolution via chromosome fusion or intercentromeric recombination.</title>
        <authorList>
            <person name="Coelho M.A."/>
            <person name="David-Palma M."/>
            <person name="Shea T."/>
            <person name="Bowers K."/>
            <person name="McGinley-Smith S."/>
            <person name="Mohammad A.W."/>
            <person name="Gnirke A."/>
            <person name="Yurkov A.M."/>
            <person name="Nowrousian M."/>
            <person name="Sun S."/>
            <person name="Cuomo C.A."/>
            <person name="Heitman J."/>
        </authorList>
    </citation>
    <scope>NUCLEOTIDE SEQUENCE [LARGE SCALE GENOMIC DNA]</scope>
    <source>
        <strain evidence="3 4">PYCC6329</strain>
    </source>
</reference>
<keyword evidence="1" id="KW-0175">Coiled coil</keyword>
<evidence type="ECO:0000259" key="2">
    <source>
        <dbReference type="Pfam" id="PF25534"/>
    </source>
</evidence>
<feature type="coiled-coil region" evidence="1">
    <location>
        <begin position="254"/>
        <end position="281"/>
    </location>
</feature>
<protein>
    <recommendedName>
        <fullName evidence="2">DUF7918 domain-containing protein</fullName>
    </recommendedName>
</protein>
<organism evidence="3 4">
    <name type="scientific">Kwoniella europaea PYCC6329</name>
    <dbReference type="NCBI Taxonomy" id="1423913"/>
    <lineage>
        <taxon>Eukaryota</taxon>
        <taxon>Fungi</taxon>
        <taxon>Dikarya</taxon>
        <taxon>Basidiomycota</taxon>
        <taxon>Agaricomycotina</taxon>
        <taxon>Tremellomycetes</taxon>
        <taxon>Tremellales</taxon>
        <taxon>Cryptococcaceae</taxon>
        <taxon>Kwoniella</taxon>
    </lineage>
</organism>
<dbReference type="RefSeq" id="XP_066083664.1">
    <property type="nucleotide sequence ID" value="XM_066227567.1"/>
</dbReference>
<sequence length="303" mass="35113">MLSLGAREGFEVFIESQEGRNPLVGYQVRHIKRSFPASECYIEVIPGPFAIVIKKLDTLLYPNDVWRCRYFADGQLIAEYRLMKDDESYTLDDIFDMIDELWSSRKLKFLPATTTDDPEQIKVGSKVLSRVGTIEVMIYRGSYKEVKAYINSAPEIENCTMDEKEKKTSEREPVEDVKLPSYNFIPRRKYRVHTELVKLGLKEDLLEKQPVSSSTQSGVTGNSHHIVRDAEEDHVKIEESREVVVNETKDDLSKDQLKRRLQYLEESLAKSNAANKRLRARRPMEEEVIDLTEVDDDDQEWGK</sequence>
<dbReference type="InterPro" id="IPR057678">
    <property type="entry name" value="DUF7918"/>
</dbReference>
<dbReference type="EMBL" id="CP144089">
    <property type="protein sequence ID" value="WWD05697.1"/>
    <property type="molecule type" value="Genomic_DNA"/>
</dbReference>
<name>A0AAX4KH11_9TREE</name>
<proteinExistence type="predicted"/>
<dbReference type="AlphaFoldDB" id="A0AAX4KH11"/>
<evidence type="ECO:0000313" key="3">
    <source>
        <dbReference type="EMBL" id="WWD05697.1"/>
    </source>
</evidence>
<gene>
    <name evidence="3" type="ORF">V865_003778</name>
</gene>
<evidence type="ECO:0000313" key="4">
    <source>
        <dbReference type="Proteomes" id="UP001358614"/>
    </source>
</evidence>
<dbReference type="KEGG" id="ker:91102581"/>
<dbReference type="GeneID" id="91102581"/>
<dbReference type="Pfam" id="PF25534">
    <property type="entry name" value="DUF7918"/>
    <property type="match status" value="1"/>
</dbReference>
<feature type="domain" description="DUF7918" evidence="2">
    <location>
        <begin position="34"/>
        <end position="163"/>
    </location>
</feature>